<feature type="compositionally biased region" description="Acidic residues" evidence="1">
    <location>
        <begin position="276"/>
        <end position="289"/>
    </location>
</feature>
<feature type="non-terminal residue" evidence="2">
    <location>
        <position position="1"/>
    </location>
</feature>
<evidence type="ECO:0000256" key="1">
    <source>
        <dbReference type="SAM" id="MobiDB-lite"/>
    </source>
</evidence>
<feature type="region of interest" description="Disordered" evidence="1">
    <location>
        <begin position="229"/>
        <end position="306"/>
    </location>
</feature>
<comment type="caution">
    <text evidence="2">The sequence shown here is derived from an EMBL/GenBank/DDBJ whole genome shotgun (WGS) entry which is preliminary data.</text>
</comment>
<feature type="compositionally biased region" description="Basic and acidic residues" evidence="1">
    <location>
        <begin position="260"/>
        <end position="270"/>
    </location>
</feature>
<evidence type="ECO:0000313" key="2">
    <source>
        <dbReference type="EMBL" id="GFT33050.1"/>
    </source>
</evidence>
<protein>
    <submittedName>
        <fullName evidence="2">Uncharacterized protein</fullName>
    </submittedName>
</protein>
<organism evidence="2 3">
    <name type="scientific">Nephila pilipes</name>
    <name type="common">Giant wood spider</name>
    <name type="synonym">Nephila maculata</name>
    <dbReference type="NCBI Taxonomy" id="299642"/>
    <lineage>
        <taxon>Eukaryota</taxon>
        <taxon>Metazoa</taxon>
        <taxon>Ecdysozoa</taxon>
        <taxon>Arthropoda</taxon>
        <taxon>Chelicerata</taxon>
        <taxon>Arachnida</taxon>
        <taxon>Araneae</taxon>
        <taxon>Araneomorphae</taxon>
        <taxon>Entelegynae</taxon>
        <taxon>Araneoidea</taxon>
        <taxon>Nephilidae</taxon>
        <taxon>Nephila</taxon>
    </lineage>
</organism>
<proteinExistence type="predicted"/>
<name>A0A8X6NV48_NEPPI</name>
<evidence type="ECO:0000313" key="3">
    <source>
        <dbReference type="Proteomes" id="UP000887013"/>
    </source>
</evidence>
<gene>
    <name evidence="2" type="primary">pgam5_0</name>
    <name evidence="2" type="ORF">NPIL_92181</name>
</gene>
<reference evidence="2" key="1">
    <citation type="submission" date="2020-08" db="EMBL/GenBank/DDBJ databases">
        <title>Multicomponent nature underlies the extraordinary mechanical properties of spider dragline silk.</title>
        <authorList>
            <person name="Kono N."/>
            <person name="Nakamura H."/>
            <person name="Mori M."/>
            <person name="Yoshida Y."/>
            <person name="Ohtoshi R."/>
            <person name="Malay A.D."/>
            <person name="Moran D.A.P."/>
            <person name="Tomita M."/>
            <person name="Numata K."/>
            <person name="Arakawa K."/>
        </authorList>
    </citation>
    <scope>NUCLEOTIDE SEQUENCE</scope>
</reference>
<dbReference type="Proteomes" id="UP000887013">
    <property type="component" value="Unassembled WGS sequence"/>
</dbReference>
<dbReference type="AlphaFoldDB" id="A0A8X6NV48"/>
<accession>A0A8X6NV48</accession>
<keyword evidence="3" id="KW-1185">Reference proteome</keyword>
<sequence>EIMNDYMRTLARAALLFTGRPATLSPLLYDSEWDNERSKMSSDPVDFRVILSVDCLIPSEVKLRCDAESVEVAMEHDSRNLDDEDLKWSRNCNYNYQVPETASTSNLGAYWTEDQYLIIQSRGKEAIFKESSGEHYLMPIRLVNVLQPRLDYTFLRESLDVLVKKTREVQYYVKETTEIPQDKDFLCLLKCVPVSEKRDIYKILEDVRKEEEADRQILEKLRAKRAAEGSESLSRGSAVPVVSSAERVPERVLESGTEVGKSDTPADKGPESQISVEEEITDKEEEEGSKEEKEAKQSRKSRRVKK</sequence>
<dbReference type="EMBL" id="BMAW01061834">
    <property type="protein sequence ID" value="GFT33050.1"/>
    <property type="molecule type" value="Genomic_DNA"/>
</dbReference>
<dbReference type="OrthoDB" id="6433507at2759"/>